<dbReference type="Pfam" id="PF05137">
    <property type="entry name" value="PilN"/>
    <property type="match status" value="1"/>
</dbReference>
<dbReference type="PANTHER" id="PTHR40278">
    <property type="entry name" value="DNA UTILIZATION PROTEIN HOFN"/>
    <property type="match status" value="1"/>
</dbReference>
<comment type="caution">
    <text evidence="3">The sequence shown here is derived from an EMBL/GenBank/DDBJ whole genome shotgun (WGS) entry which is preliminary data.</text>
</comment>
<evidence type="ECO:0000313" key="4">
    <source>
        <dbReference type="Proteomes" id="UP000230821"/>
    </source>
</evidence>
<organism evidence="3 4">
    <name type="scientific">candidate division KSB3 bacterium</name>
    <dbReference type="NCBI Taxonomy" id="2044937"/>
    <lineage>
        <taxon>Bacteria</taxon>
        <taxon>candidate division KSB3</taxon>
    </lineage>
</organism>
<sequence length="190" mass="21791">MIKINLLPKESRKRVGLGQQIFLLLLILVVTFAGIGFYWSYLNGVIEQKESEIARTKQRLQELQKIIDEIEKFEAQRLALEQKLAVIAKLEKEQELPVHILDEVFLTLEEDLWLNSYQQNDFDFDISGTAISNPVVSDYLRNLESSPYFENVELIVSQGGTIGSQSVRNFQIKMKLTPQQDVGEEGENSE</sequence>
<dbReference type="Proteomes" id="UP000230821">
    <property type="component" value="Unassembled WGS sequence"/>
</dbReference>
<dbReference type="PANTHER" id="PTHR40278:SF1">
    <property type="entry name" value="DNA UTILIZATION PROTEIN HOFN"/>
    <property type="match status" value="1"/>
</dbReference>
<evidence type="ECO:0000256" key="2">
    <source>
        <dbReference type="SAM" id="Phobius"/>
    </source>
</evidence>
<evidence type="ECO:0008006" key="5">
    <source>
        <dbReference type="Google" id="ProtNLM"/>
    </source>
</evidence>
<keyword evidence="2" id="KW-0812">Transmembrane</keyword>
<name>A0A2G6KKI2_9BACT</name>
<accession>A0A2G6KKI2</accession>
<protein>
    <recommendedName>
        <fullName evidence="5">Fimbrial assembly protein</fullName>
    </recommendedName>
</protein>
<dbReference type="InterPro" id="IPR052534">
    <property type="entry name" value="Extracell_DNA_Util/SecSys_Comp"/>
</dbReference>
<dbReference type="InterPro" id="IPR007813">
    <property type="entry name" value="PilN"/>
</dbReference>
<evidence type="ECO:0000256" key="1">
    <source>
        <dbReference type="SAM" id="Coils"/>
    </source>
</evidence>
<gene>
    <name evidence="3" type="ORF">CSA56_01085</name>
</gene>
<reference evidence="3 4" key="1">
    <citation type="submission" date="2017-10" db="EMBL/GenBank/DDBJ databases">
        <title>Novel microbial diversity and functional potential in the marine mammal oral microbiome.</title>
        <authorList>
            <person name="Dudek N.K."/>
            <person name="Sun C.L."/>
            <person name="Burstein D."/>
            <person name="Kantor R.S."/>
            <person name="Aliaga Goltsman D.S."/>
            <person name="Bik E.M."/>
            <person name="Thomas B.C."/>
            <person name="Banfield J.F."/>
            <person name="Relman D.A."/>
        </authorList>
    </citation>
    <scope>NUCLEOTIDE SEQUENCE [LARGE SCALE GENOMIC DNA]</scope>
    <source>
        <strain evidence="3">DOLJORAL78_47_16</strain>
    </source>
</reference>
<feature type="coiled-coil region" evidence="1">
    <location>
        <begin position="46"/>
        <end position="83"/>
    </location>
</feature>
<keyword evidence="1" id="KW-0175">Coiled coil</keyword>
<evidence type="ECO:0000313" key="3">
    <source>
        <dbReference type="EMBL" id="PIE36178.1"/>
    </source>
</evidence>
<dbReference type="AlphaFoldDB" id="A0A2G6KKI2"/>
<dbReference type="EMBL" id="PDSK01000023">
    <property type="protein sequence ID" value="PIE36178.1"/>
    <property type="molecule type" value="Genomic_DNA"/>
</dbReference>
<feature type="transmembrane region" description="Helical" evidence="2">
    <location>
        <begin position="21"/>
        <end position="41"/>
    </location>
</feature>
<keyword evidence="2" id="KW-0472">Membrane</keyword>
<keyword evidence="2" id="KW-1133">Transmembrane helix</keyword>
<proteinExistence type="predicted"/>